<evidence type="ECO:0000313" key="10">
    <source>
        <dbReference type="EMBL" id="GAA3987008.1"/>
    </source>
</evidence>
<dbReference type="InterPro" id="IPR050556">
    <property type="entry name" value="Type_II_TA_system_RNase"/>
</dbReference>
<evidence type="ECO:0000256" key="5">
    <source>
        <dbReference type="ARBA" id="ARBA00022801"/>
    </source>
</evidence>
<feature type="binding site" evidence="8">
    <location>
        <position position="97"/>
    </location>
    <ligand>
        <name>Mg(2+)</name>
        <dbReference type="ChEBI" id="CHEBI:18420"/>
    </ligand>
</feature>
<dbReference type="InterPro" id="IPR022907">
    <property type="entry name" value="VapC_family"/>
</dbReference>
<dbReference type="PANTHER" id="PTHR33653">
    <property type="entry name" value="RIBONUCLEASE VAPC2"/>
    <property type="match status" value="1"/>
</dbReference>
<sequence>MDNEVILLDTSVLIDFYRKKDKSKTLLFQLEKTHHKFAVSVVTQFEIYKGVRTESLQFWHNLFKDITIIPFTSDIALLAANIDAELKKINKQIALADLFIATTAISNDLECATLNKKHFERIEKLRLIS</sequence>
<dbReference type="SUPFAM" id="SSF88723">
    <property type="entry name" value="PIN domain-like"/>
    <property type="match status" value="1"/>
</dbReference>
<dbReference type="EC" id="3.1.-.-" evidence="8"/>
<gene>
    <name evidence="8" type="primary">vapC</name>
    <name evidence="10" type="ORF">GCM10022210_44440</name>
</gene>
<name>A0ABP7QSL4_9SPHI</name>
<dbReference type="RefSeq" id="WP_259089678.1">
    <property type="nucleotide sequence ID" value="NZ_BAAAZC010000029.1"/>
</dbReference>
<keyword evidence="6 8" id="KW-0460">Magnesium</keyword>
<comment type="caution">
    <text evidence="10">The sequence shown here is derived from an EMBL/GenBank/DDBJ whole genome shotgun (WGS) entry which is preliminary data.</text>
</comment>
<dbReference type="CDD" id="cd09881">
    <property type="entry name" value="PIN_VapC4-5_FitB-like"/>
    <property type="match status" value="1"/>
</dbReference>
<evidence type="ECO:0000259" key="9">
    <source>
        <dbReference type="Pfam" id="PF01850"/>
    </source>
</evidence>
<evidence type="ECO:0000256" key="2">
    <source>
        <dbReference type="ARBA" id="ARBA00022649"/>
    </source>
</evidence>
<dbReference type="EMBL" id="BAAAZC010000029">
    <property type="protein sequence ID" value="GAA3987008.1"/>
    <property type="molecule type" value="Genomic_DNA"/>
</dbReference>
<comment type="similarity">
    <text evidence="7 8">Belongs to the PINc/VapC protein family.</text>
</comment>
<feature type="binding site" evidence="8">
    <location>
        <position position="9"/>
    </location>
    <ligand>
        <name>Mg(2+)</name>
        <dbReference type="ChEBI" id="CHEBI:18420"/>
    </ligand>
</feature>
<comment type="cofactor">
    <cofactor evidence="1 8">
        <name>Mg(2+)</name>
        <dbReference type="ChEBI" id="CHEBI:18420"/>
    </cofactor>
</comment>
<evidence type="ECO:0000256" key="1">
    <source>
        <dbReference type="ARBA" id="ARBA00001946"/>
    </source>
</evidence>
<evidence type="ECO:0000256" key="6">
    <source>
        <dbReference type="ARBA" id="ARBA00022842"/>
    </source>
</evidence>
<organism evidence="10 11">
    <name type="scientific">Mucilaginibacter dorajii</name>
    <dbReference type="NCBI Taxonomy" id="692994"/>
    <lineage>
        <taxon>Bacteria</taxon>
        <taxon>Pseudomonadati</taxon>
        <taxon>Bacteroidota</taxon>
        <taxon>Sphingobacteriia</taxon>
        <taxon>Sphingobacteriales</taxon>
        <taxon>Sphingobacteriaceae</taxon>
        <taxon>Mucilaginibacter</taxon>
    </lineage>
</organism>
<keyword evidence="3 8" id="KW-0540">Nuclease</keyword>
<evidence type="ECO:0000256" key="4">
    <source>
        <dbReference type="ARBA" id="ARBA00022723"/>
    </source>
</evidence>
<dbReference type="InterPro" id="IPR029060">
    <property type="entry name" value="PIN-like_dom_sf"/>
</dbReference>
<dbReference type="HAMAP" id="MF_00265">
    <property type="entry name" value="VapC_Nob1"/>
    <property type="match status" value="1"/>
</dbReference>
<protein>
    <recommendedName>
        <fullName evidence="8">Ribonuclease VapC</fullName>
        <shortName evidence="8">RNase VapC</shortName>
        <ecNumber evidence="8">3.1.-.-</ecNumber>
    </recommendedName>
    <alternativeName>
        <fullName evidence="8">Toxin VapC</fullName>
    </alternativeName>
</protein>
<proteinExistence type="inferred from homology"/>
<evidence type="ECO:0000256" key="8">
    <source>
        <dbReference type="HAMAP-Rule" id="MF_00265"/>
    </source>
</evidence>
<reference evidence="11" key="1">
    <citation type="journal article" date="2019" name="Int. J. Syst. Evol. Microbiol.">
        <title>The Global Catalogue of Microorganisms (GCM) 10K type strain sequencing project: providing services to taxonomists for standard genome sequencing and annotation.</title>
        <authorList>
            <consortium name="The Broad Institute Genomics Platform"/>
            <consortium name="The Broad Institute Genome Sequencing Center for Infectious Disease"/>
            <person name="Wu L."/>
            <person name="Ma J."/>
        </authorList>
    </citation>
    <scope>NUCLEOTIDE SEQUENCE [LARGE SCALE GENOMIC DNA]</scope>
    <source>
        <strain evidence="11">JCM 16601</strain>
    </source>
</reference>
<evidence type="ECO:0000313" key="11">
    <source>
        <dbReference type="Proteomes" id="UP001500742"/>
    </source>
</evidence>
<keyword evidence="2 8" id="KW-1277">Toxin-antitoxin system</keyword>
<feature type="domain" description="PIN" evidence="9">
    <location>
        <begin position="6"/>
        <end position="124"/>
    </location>
</feature>
<evidence type="ECO:0000256" key="7">
    <source>
        <dbReference type="ARBA" id="ARBA00038093"/>
    </source>
</evidence>
<dbReference type="Pfam" id="PF01850">
    <property type="entry name" value="PIN"/>
    <property type="match status" value="1"/>
</dbReference>
<dbReference type="InterPro" id="IPR002716">
    <property type="entry name" value="PIN_dom"/>
</dbReference>
<dbReference type="Proteomes" id="UP001500742">
    <property type="component" value="Unassembled WGS sequence"/>
</dbReference>
<evidence type="ECO:0000256" key="3">
    <source>
        <dbReference type="ARBA" id="ARBA00022722"/>
    </source>
</evidence>
<keyword evidence="8" id="KW-0800">Toxin</keyword>
<comment type="function">
    <text evidence="8">Toxic component of a toxin-antitoxin (TA) system. An RNase.</text>
</comment>
<keyword evidence="11" id="KW-1185">Reference proteome</keyword>
<accession>A0ABP7QSL4</accession>
<keyword evidence="5 8" id="KW-0378">Hydrolase</keyword>
<dbReference type="PANTHER" id="PTHR33653:SF1">
    <property type="entry name" value="RIBONUCLEASE VAPC2"/>
    <property type="match status" value="1"/>
</dbReference>
<keyword evidence="4 8" id="KW-0479">Metal-binding</keyword>
<dbReference type="Gene3D" id="3.40.50.1010">
    <property type="entry name" value="5'-nuclease"/>
    <property type="match status" value="1"/>
</dbReference>